<name>A0A6J5ENJ1_9BURK</name>
<dbReference type="AlphaFoldDB" id="A0A6J5ENJ1"/>
<keyword evidence="1" id="KW-1133">Transmembrane helix</keyword>
<protein>
    <submittedName>
        <fullName evidence="2">Uncharacterized protein</fullName>
    </submittedName>
</protein>
<evidence type="ECO:0000313" key="2">
    <source>
        <dbReference type="EMBL" id="CAB3767414.1"/>
    </source>
</evidence>
<evidence type="ECO:0000313" key="3">
    <source>
        <dbReference type="Proteomes" id="UP000494363"/>
    </source>
</evidence>
<reference evidence="2 3" key="1">
    <citation type="submission" date="2020-04" db="EMBL/GenBank/DDBJ databases">
        <authorList>
            <person name="De Canck E."/>
        </authorList>
    </citation>
    <scope>NUCLEOTIDE SEQUENCE [LARGE SCALE GENOMIC DNA]</scope>
    <source>
        <strain evidence="2 3">LMG 29542</strain>
    </source>
</reference>
<proteinExistence type="predicted"/>
<feature type="transmembrane region" description="Helical" evidence="1">
    <location>
        <begin position="6"/>
        <end position="24"/>
    </location>
</feature>
<dbReference type="Proteomes" id="UP000494363">
    <property type="component" value="Unassembled WGS sequence"/>
</dbReference>
<dbReference type="EMBL" id="CADIKH010000033">
    <property type="protein sequence ID" value="CAB3767414.1"/>
    <property type="molecule type" value="Genomic_DNA"/>
</dbReference>
<dbReference type="RefSeq" id="WP_175229665.1">
    <property type="nucleotide sequence ID" value="NZ_CADIKH010000033.1"/>
</dbReference>
<keyword evidence="1" id="KW-0472">Membrane</keyword>
<gene>
    <name evidence="2" type="ORF">LMG29542_05601</name>
</gene>
<sequence>MKTLLEWAVGLFVLYCFIAGFFDLGETPQQKRVREQEEWQAAEDDRRNIDADAVYYGQQNEHDHRHT</sequence>
<keyword evidence="1" id="KW-0812">Transmembrane</keyword>
<evidence type="ECO:0000256" key="1">
    <source>
        <dbReference type="SAM" id="Phobius"/>
    </source>
</evidence>
<accession>A0A6J5ENJ1</accession>
<organism evidence="2 3">
    <name type="scientific">Paraburkholderia humisilvae</name>
    <dbReference type="NCBI Taxonomy" id="627669"/>
    <lineage>
        <taxon>Bacteria</taxon>
        <taxon>Pseudomonadati</taxon>
        <taxon>Pseudomonadota</taxon>
        <taxon>Betaproteobacteria</taxon>
        <taxon>Burkholderiales</taxon>
        <taxon>Burkholderiaceae</taxon>
        <taxon>Paraburkholderia</taxon>
    </lineage>
</organism>
<keyword evidence="3" id="KW-1185">Reference proteome</keyword>